<dbReference type="Pfam" id="PF18863">
    <property type="entry name" value="AbiJ_NTD4"/>
    <property type="match status" value="1"/>
</dbReference>
<dbReference type="EMBL" id="JAJTVO010000018">
    <property type="protein sequence ID" value="MCE4122658.1"/>
    <property type="molecule type" value="Genomic_DNA"/>
</dbReference>
<organism evidence="2 3">
    <name type="scientific">Segatella copri</name>
    <dbReference type="NCBI Taxonomy" id="165179"/>
    <lineage>
        <taxon>Bacteria</taxon>
        <taxon>Pseudomonadati</taxon>
        <taxon>Bacteroidota</taxon>
        <taxon>Bacteroidia</taxon>
        <taxon>Bacteroidales</taxon>
        <taxon>Prevotellaceae</taxon>
        <taxon>Segatella</taxon>
    </lineage>
</organism>
<evidence type="ECO:0000313" key="3">
    <source>
        <dbReference type="Proteomes" id="UP001200307"/>
    </source>
</evidence>
<gene>
    <name evidence="2" type="ORF">LYY06_10340</name>
</gene>
<dbReference type="AlphaFoldDB" id="A0AAW4YIY3"/>
<dbReference type="Proteomes" id="UP001200307">
    <property type="component" value="Unassembled WGS sequence"/>
</dbReference>
<feature type="domain" description="HEPN AbiJ-N-terminal" evidence="1">
    <location>
        <begin position="1"/>
        <end position="137"/>
    </location>
</feature>
<evidence type="ECO:0000259" key="1">
    <source>
        <dbReference type="Pfam" id="PF18863"/>
    </source>
</evidence>
<proteinExistence type="predicted"/>
<dbReference type="RefSeq" id="WP_233339390.1">
    <property type="nucleotide sequence ID" value="NZ_JAJTVO010000018.1"/>
</dbReference>
<protein>
    <recommendedName>
        <fullName evidence="1">HEPN AbiJ-N-terminal domain-containing protein</fullName>
    </recommendedName>
</protein>
<dbReference type="InterPro" id="IPR049503">
    <property type="entry name" value="AbiJ_NTD4"/>
</dbReference>
<evidence type="ECO:0000313" key="2">
    <source>
        <dbReference type="EMBL" id="MCE4122658.1"/>
    </source>
</evidence>
<comment type="caution">
    <text evidence="2">The sequence shown here is derived from an EMBL/GenBank/DDBJ whole genome shotgun (WGS) entry which is preliminary data.</text>
</comment>
<reference evidence="2" key="1">
    <citation type="submission" date="2021-12" db="EMBL/GenBank/DDBJ databases">
        <authorList>
            <person name="Lv X."/>
        </authorList>
    </citation>
    <scope>NUCLEOTIDE SEQUENCE</scope>
    <source>
        <strain evidence="2">HF2106</strain>
    </source>
</reference>
<name>A0AAW4YIY3_9BACT</name>
<sequence length="265" mass="30339">MSFTDRMGIEIPKPKIVVRNDAPAAFRLYLLQLMLRYAGLKKVRTCVCFVTKETEDRNNWAENDFMKSEVQSILENCPWYRIYDIIESFYQQINDKIGFEKEVNEYFVEKGIGWKLVLGILETRGEEAFEQEIKDVVDTLGEAKLYTTQNEIREALKDMSKRPTPDITGSVQHSVVALECLCREITGEKSLTLGKLINTHSQIIPKPLDKVVSGLFGFASEQGRHLREGGAPDYEEAELVVHLCASLCTYLTKKNFLKENDLLPF</sequence>
<accession>A0AAW4YIY3</accession>